<dbReference type="Gene3D" id="3.40.50.300">
    <property type="entry name" value="P-loop containing nucleotide triphosphate hydrolases"/>
    <property type="match status" value="1"/>
</dbReference>
<dbReference type="PANTHER" id="PTHR42794:SF2">
    <property type="entry name" value="ABC TRANSPORTER ATP-BINDING PROTEIN"/>
    <property type="match status" value="1"/>
</dbReference>
<dbReference type="SUPFAM" id="SSF52540">
    <property type="entry name" value="P-loop containing nucleoside triphosphate hydrolases"/>
    <property type="match status" value="1"/>
</dbReference>
<name>A0ABU3Q1V8_9ACTN</name>
<dbReference type="PANTHER" id="PTHR42794">
    <property type="entry name" value="HEMIN IMPORT ATP-BINDING PROTEIN HMUV"/>
    <property type="match status" value="1"/>
</dbReference>
<evidence type="ECO:0000313" key="5">
    <source>
        <dbReference type="Proteomes" id="UP001268542"/>
    </source>
</evidence>
<evidence type="ECO:0000313" key="4">
    <source>
        <dbReference type="EMBL" id="MDT9595017.1"/>
    </source>
</evidence>
<keyword evidence="1" id="KW-0547">Nucleotide-binding</keyword>
<evidence type="ECO:0000256" key="2">
    <source>
        <dbReference type="ARBA" id="ARBA00022840"/>
    </source>
</evidence>
<accession>A0ABU3Q1V8</accession>
<comment type="caution">
    <text evidence="4">The sequence shown here is derived from an EMBL/GenBank/DDBJ whole genome shotgun (WGS) entry which is preliminary data.</text>
</comment>
<evidence type="ECO:0000259" key="3">
    <source>
        <dbReference type="PROSITE" id="PS50893"/>
    </source>
</evidence>
<dbReference type="PROSITE" id="PS00211">
    <property type="entry name" value="ABC_TRANSPORTER_1"/>
    <property type="match status" value="1"/>
</dbReference>
<dbReference type="InterPro" id="IPR017871">
    <property type="entry name" value="ABC_transporter-like_CS"/>
</dbReference>
<feature type="domain" description="ABC transporter" evidence="3">
    <location>
        <begin position="3"/>
        <end position="237"/>
    </location>
</feature>
<dbReference type="EMBL" id="JAVYII010000009">
    <property type="protein sequence ID" value="MDT9595017.1"/>
    <property type="molecule type" value="Genomic_DNA"/>
</dbReference>
<sequence length="283" mass="30548">MSLEIRDLSVAYGRRTILDGVDLVVERGRLLGLLGPNGSGKSTLIKTVARIVKPRSGTLEWDGLPLDRLSRRDLARVVAYVPQAIDQSFSLSVREAVVLGRTPHFGARPRRRDWAKVDLALEQLGLVELADRPVSELSGGQAQRVLVARALAQEPQVLLLDEPTSALDLRYQLQTLHLAHTIAAEQGVATVVSIHDLNHAARFCDEVAFLSGGRVLAAGEPGEVYGADLVRDVYGVGVDLSVYDGFTEVHPQVKPDRTTRAVVPQAAPQTAPQVAPELAKVAS</sequence>
<keyword evidence="2 4" id="KW-0067">ATP-binding</keyword>
<dbReference type="RefSeq" id="WP_315735362.1">
    <property type="nucleotide sequence ID" value="NZ_JAVYII010000009.1"/>
</dbReference>
<gene>
    <name evidence="4" type="ORF">RDV89_18150</name>
</gene>
<dbReference type="InterPro" id="IPR003593">
    <property type="entry name" value="AAA+_ATPase"/>
</dbReference>
<evidence type="ECO:0000256" key="1">
    <source>
        <dbReference type="ARBA" id="ARBA00022741"/>
    </source>
</evidence>
<dbReference type="PROSITE" id="PS50893">
    <property type="entry name" value="ABC_TRANSPORTER_2"/>
    <property type="match status" value="1"/>
</dbReference>
<dbReference type="GO" id="GO:0005524">
    <property type="term" value="F:ATP binding"/>
    <property type="evidence" value="ECO:0007669"/>
    <property type="project" value="UniProtKB-KW"/>
</dbReference>
<dbReference type="InterPro" id="IPR003439">
    <property type="entry name" value="ABC_transporter-like_ATP-bd"/>
</dbReference>
<protein>
    <submittedName>
        <fullName evidence="4">ABC transporter ATP-binding protein</fullName>
    </submittedName>
</protein>
<organism evidence="4 5">
    <name type="scientific">Nocardioides imazamoxiresistens</name>
    <dbReference type="NCBI Taxonomy" id="3231893"/>
    <lineage>
        <taxon>Bacteria</taxon>
        <taxon>Bacillati</taxon>
        <taxon>Actinomycetota</taxon>
        <taxon>Actinomycetes</taxon>
        <taxon>Propionibacteriales</taxon>
        <taxon>Nocardioidaceae</taxon>
        <taxon>Nocardioides</taxon>
    </lineage>
</organism>
<reference evidence="4 5" key="1">
    <citation type="submission" date="2023-08" db="EMBL/GenBank/DDBJ databases">
        <title>Nocardioides seae sp. nov., a bacterium isolated from a soil.</title>
        <authorList>
            <person name="Wang X."/>
        </authorList>
    </citation>
    <scope>NUCLEOTIDE SEQUENCE [LARGE SCALE GENOMIC DNA]</scope>
    <source>
        <strain evidence="4 5">YZH12</strain>
    </source>
</reference>
<dbReference type="Pfam" id="PF00005">
    <property type="entry name" value="ABC_tran"/>
    <property type="match status" value="1"/>
</dbReference>
<dbReference type="InterPro" id="IPR027417">
    <property type="entry name" value="P-loop_NTPase"/>
</dbReference>
<keyword evidence="5" id="KW-1185">Reference proteome</keyword>
<dbReference type="Proteomes" id="UP001268542">
    <property type="component" value="Unassembled WGS sequence"/>
</dbReference>
<dbReference type="SMART" id="SM00382">
    <property type="entry name" value="AAA"/>
    <property type="match status" value="1"/>
</dbReference>
<dbReference type="CDD" id="cd03214">
    <property type="entry name" value="ABC_Iron-Siderophores_B12_Hemin"/>
    <property type="match status" value="1"/>
</dbReference>
<proteinExistence type="predicted"/>